<evidence type="ECO:0000256" key="1">
    <source>
        <dbReference type="SAM" id="Phobius"/>
    </source>
</evidence>
<organism evidence="2 3">
    <name type="scientific">Fasciolopsis buskii</name>
    <dbReference type="NCBI Taxonomy" id="27845"/>
    <lineage>
        <taxon>Eukaryota</taxon>
        <taxon>Metazoa</taxon>
        <taxon>Spiralia</taxon>
        <taxon>Lophotrochozoa</taxon>
        <taxon>Platyhelminthes</taxon>
        <taxon>Trematoda</taxon>
        <taxon>Digenea</taxon>
        <taxon>Plagiorchiida</taxon>
        <taxon>Echinostomata</taxon>
        <taxon>Echinostomatoidea</taxon>
        <taxon>Fasciolidae</taxon>
        <taxon>Fasciolopsis</taxon>
    </lineage>
</organism>
<comment type="caution">
    <text evidence="2">The sequence shown here is derived from an EMBL/GenBank/DDBJ whole genome shotgun (WGS) entry which is preliminary data.</text>
</comment>
<proteinExistence type="predicted"/>
<gene>
    <name evidence="2" type="ORF">FBUS_02361</name>
</gene>
<keyword evidence="1" id="KW-0472">Membrane</keyword>
<protein>
    <submittedName>
        <fullName evidence="2">Prestin</fullName>
    </submittedName>
</protein>
<dbReference type="AlphaFoldDB" id="A0A8E0VKB3"/>
<evidence type="ECO:0000313" key="2">
    <source>
        <dbReference type="EMBL" id="KAA0198322.1"/>
    </source>
</evidence>
<keyword evidence="1" id="KW-1133">Transmembrane helix</keyword>
<accession>A0A8E0VKB3</accession>
<dbReference type="OrthoDB" id="288203at2759"/>
<sequence>MDRTWLSVNRCLFQAILDDLVTNMTRLANGSDLPDSTAVRVRYAAALSMTVGLLQTYYAIIRAIRTANGVTIGLSAMCILIIVVVKTWINPRVVKRIRVPIPIDLIIVSSFRFE</sequence>
<keyword evidence="1" id="KW-0812">Transmembrane</keyword>
<dbReference type="Proteomes" id="UP000728185">
    <property type="component" value="Unassembled WGS sequence"/>
</dbReference>
<dbReference type="EMBL" id="LUCM01001813">
    <property type="protein sequence ID" value="KAA0198322.1"/>
    <property type="molecule type" value="Genomic_DNA"/>
</dbReference>
<name>A0A8E0VKB3_9TREM</name>
<evidence type="ECO:0000313" key="3">
    <source>
        <dbReference type="Proteomes" id="UP000728185"/>
    </source>
</evidence>
<feature type="transmembrane region" description="Helical" evidence="1">
    <location>
        <begin position="70"/>
        <end position="89"/>
    </location>
</feature>
<reference evidence="2" key="1">
    <citation type="submission" date="2019-05" db="EMBL/GenBank/DDBJ databases">
        <title>Annotation for the trematode Fasciolopsis buski.</title>
        <authorList>
            <person name="Choi Y.-J."/>
        </authorList>
    </citation>
    <scope>NUCLEOTIDE SEQUENCE</scope>
    <source>
        <strain evidence="2">HT</strain>
        <tissue evidence="2">Whole worm</tissue>
    </source>
</reference>
<feature type="transmembrane region" description="Helical" evidence="1">
    <location>
        <begin position="43"/>
        <end position="64"/>
    </location>
</feature>
<keyword evidence="3" id="KW-1185">Reference proteome</keyword>